<feature type="compositionally biased region" description="Polar residues" evidence="9">
    <location>
        <begin position="74"/>
        <end position="95"/>
    </location>
</feature>
<dbReference type="GO" id="GO:0097039">
    <property type="term" value="P:protein linear polyubiquitination"/>
    <property type="evidence" value="ECO:0007669"/>
    <property type="project" value="TreeGrafter"/>
</dbReference>
<dbReference type="STRING" id="10195.A0A3M7SX86"/>
<feature type="compositionally biased region" description="Low complexity" evidence="9">
    <location>
        <begin position="713"/>
        <end position="722"/>
    </location>
</feature>
<dbReference type="Pfam" id="PF01485">
    <property type="entry name" value="IBR"/>
    <property type="match status" value="1"/>
</dbReference>
<feature type="region of interest" description="Disordered" evidence="9">
    <location>
        <begin position="73"/>
        <end position="111"/>
    </location>
</feature>
<evidence type="ECO:0000256" key="1">
    <source>
        <dbReference type="ARBA" id="ARBA00004906"/>
    </source>
</evidence>
<keyword evidence="14" id="KW-1185">Reference proteome</keyword>
<keyword evidence="4" id="KW-0677">Repeat</keyword>
<accession>A0A3M7SX86</accession>
<dbReference type="InterPro" id="IPR002867">
    <property type="entry name" value="IBR_dom"/>
</dbReference>
<dbReference type="GO" id="GO:0000151">
    <property type="term" value="C:ubiquitin ligase complex"/>
    <property type="evidence" value="ECO:0007669"/>
    <property type="project" value="TreeGrafter"/>
</dbReference>
<dbReference type="InterPro" id="IPR013083">
    <property type="entry name" value="Znf_RING/FYVE/PHD"/>
</dbReference>
<dbReference type="Pfam" id="PF22191">
    <property type="entry name" value="IBR_1"/>
    <property type="match status" value="1"/>
</dbReference>
<dbReference type="CDD" id="cd20338">
    <property type="entry name" value="BRcat_RBR_RNF19"/>
    <property type="match status" value="1"/>
</dbReference>
<keyword evidence="10" id="KW-0812">Transmembrane</keyword>
<dbReference type="PANTHER" id="PTHR22770:SF13">
    <property type="entry name" value="RING-TYPE DOMAIN-CONTAINING PROTEIN"/>
    <property type="match status" value="1"/>
</dbReference>
<sequence length="882" mass="97417">MNKSSQTSTVDEDDDGGHALKTCDRKSTSTERVDSVTFKTKPQKSARKTSNNNRMQPINTRLRSVVEILRNRFNHTSSSKRNSTMLGQVHSPSEQKSTTPRKPPSEPKSEESELTCQLCYLKFEKNAAQNQSDNFMYPMQTCDHSFCAECLRQYLKYQIIESRVSITCPECNEKMHPSDIYKLLRLHVSQPESASSSPKSTNSLIKENVQGNKDEWLQLIYKYEEFMVRRVLVSIPDIRWCPAPDCTYAVIASGCANCPQLYCQRPGCNTSFCYHCKQYWHPNLTCEDAALKNLETSLKKSNSTVKLRNLLQRSNSHTSQSSSNGVNQNWASISAIQSVNNRNSDWCKEEIKQCPKCQALIVKMDDGSCNHITCPVCGCEFCWLCMKEISDLHYLSPSGCTFWGKKPWSRKKKIMWQLGTLIGAPVGIALIAGVAVPAILIGLPIWSGRKVYIRYKSMKKHKRNLIVVGTVFGTILVAPVVATLAVAIGVPILLAYVYGVVPISLCRGGGCGVTTNNNGGVRFEFEEENTDNNLGLYNLNNTTNQAISSNTANSVTVPISAIEPKPDSVVVSTQSASTSIKTKKNSLQQTPLYVTITMASNSINSNSSKSKSKSRTRSTSNRRRSALKQCSQKKLQTCANACGSVEVSKKESRSRKNSKKSGIYLTPILSETGTGTSVLNKMSDSNYSSDSSCHLVENFDDTKSETMQTGLETTKSSQLSTRRSSESSKRLNETSIKKLISTKIVNNPSISEMSIGLASLSATSAFQYKEDEEDEDSLCSKTDLCDRESASNKALTGGSVKKLKVSKSIKFSDSVRNSILDGKSDNHQCIEIKSNYTLNSLENKTNMDTENCSISIESEKSANPSTLALIGSIKDDGSVHQL</sequence>
<dbReference type="InterPro" id="IPR051628">
    <property type="entry name" value="LUBAC_E3_Ligases"/>
</dbReference>
<feature type="compositionally biased region" description="Basic and acidic residues" evidence="9">
    <location>
        <begin position="16"/>
        <end position="34"/>
    </location>
</feature>
<evidence type="ECO:0000256" key="2">
    <source>
        <dbReference type="ARBA" id="ARBA00022679"/>
    </source>
</evidence>
<feature type="compositionally biased region" description="Basic residues" evidence="9">
    <location>
        <begin position="610"/>
        <end position="626"/>
    </location>
</feature>
<keyword evidence="10" id="KW-1133">Transmembrane helix</keyword>
<keyword evidence="2" id="KW-0808">Transferase</keyword>
<feature type="compositionally biased region" description="Polar residues" evidence="9">
    <location>
        <begin position="48"/>
        <end position="60"/>
    </location>
</feature>
<organism evidence="13 14">
    <name type="scientific">Brachionus plicatilis</name>
    <name type="common">Marine rotifer</name>
    <name type="synonym">Brachionus muelleri</name>
    <dbReference type="NCBI Taxonomy" id="10195"/>
    <lineage>
        <taxon>Eukaryota</taxon>
        <taxon>Metazoa</taxon>
        <taxon>Spiralia</taxon>
        <taxon>Gnathifera</taxon>
        <taxon>Rotifera</taxon>
        <taxon>Eurotatoria</taxon>
        <taxon>Monogononta</taxon>
        <taxon>Pseudotrocha</taxon>
        <taxon>Ploima</taxon>
        <taxon>Brachionidae</taxon>
        <taxon>Brachionus</taxon>
    </lineage>
</organism>
<dbReference type="PROSITE" id="PS00518">
    <property type="entry name" value="ZF_RING_1"/>
    <property type="match status" value="1"/>
</dbReference>
<comment type="pathway">
    <text evidence="1">Protein modification; protein ubiquitination.</text>
</comment>
<proteinExistence type="predicted"/>
<dbReference type="GO" id="GO:0043161">
    <property type="term" value="P:proteasome-mediated ubiquitin-dependent protein catabolic process"/>
    <property type="evidence" value="ECO:0007669"/>
    <property type="project" value="TreeGrafter"/>
</dbReference>
<comment type="caution">
    <text evidence="13">The sequence shown here is derived from an EMBL/GenBank/DDBJ whole genome shotgun (WGS) entry which is preliminary data.</text>
</comment>
<dbReference type="EMBL" id="REGN01000651">
    <property type="protein sequence ID" value="RNA40332.1"/>
    <property type="molecule type" value="Genomic_DNA"/>
</dbReference>
<protein>
    <submittedName>
        <fullName evidence="13">E3 ubiquitin-ligase RNF19A</fullName>
    </submittedName>
</protein>
<feature type="domain" description="RING-type" evidence="12">
    <location>
        <begin position="112"/>
        <end position="404"/>
    </location>
</feature>
<gene>
    <name evidence="13" type="ORF">BpHYR1_042472</name>
</gene>
<dbReference type="GO" id="GO:0004842">
    <property type="term" value="F:ubiquitin-protein transferase activity"/>
    <property type="evidence" value="ECO:0007669"/>
    <property type="project" value="TreeGrafter"/>
</dbReference>
<name>A0A3M7SX86_BRAPC</name>
<dbReference type="InterPro" id="IPR044066">
    <property type="entry name" value="TRIAD_supradom"/>
</dbReference>
<dbReference type="PROSITE" id="PS51873">
    <property type="entry name" value="TRIAD"/>
    <property type="match status" value="1"/>
</dbReference>
<dbReference type="InterPro" id="IPR001841">
    <property type="entry name" value="Znf_RING"/>
</dbReference>
<dbReference type="FunFam" id="2.20.25.20:FF:000004">
    <property type="entry name" value="RBR-type E3 ubiquitin transferase"/>
    <property type="match status" value="1"/>
</dbReference>
<evidence type="ECO:0000256" key="6">
    <source>
        <dbReference type="ARBA" id="ARBA00022786"/>
    </source>
</evidence>
<evidence type="ECO:0000259" key="11">
    <source>
        <dbReference type="PROSITE" id="PS50089"/>
    </source>
</evidence>
<keyword evidence="10" id="KW-0472">Membrane</keyword>
<dbReference type="Proteomes" id="UP000276133">
    <property type="component" value="Unassembled WGS sequence"/>
</dbReference>
<dbReference type="GO" id="GO:0008270">
    <property type="term" value="F:zinc ion binding"/>
    <property type="evidence" value="ECO:0007669"/>
    <property type="project" value="UniProtKB-KW"/>
</dbReference>
<evidence type="ECO:0000256" key="8">
    <source>
        <dbReference type="PROSITE-ProRule" id="PRU00175"/>
    </source>
</evidence>
<dbReference type="GO" id="GO:0043130">
    <property type="term" value="F:ubiquitin binding"/>
    <property type="evidence" value="ECO:0007669"/>
    <property type="project" value="TreeGrafter"/>
</dbReference>
<keyword evidence="5 8" id="KW-0863">Zinc-finger</keyword>
<dbReference type="InterPro" id="IPR017907">
    <property type="entry name" value="Znf_RING_CS"/>
</dbReference>
<dbReference type="PROSITE" id="PS50089">
    <property type="entry name" value="ZF_RING_2"/>
    <property type="match status" value="1"/>
</dbReference>
<keyword evidence="6" id="KW-0833">Ubl conjugation pathway</keyword>
<dbReference type="Gene3D" id="3.30.40.10">
    <property type="entry name" value="Zinc/RING finger domain, C3HC4 (zinc finger)"/>
    <property type="match status" value="1"/>
</dbReference>
<evidence type="ECO:0000256" key="5">
    <source>
        <dbReference type="ARBA" id="ARBA00022771"/>
    </source>
</evidence>
<feature type="transmembrane region" description="Helical" evidence="10">
    <location>
        <begin position="414"/>
        <end position="445"/>
    </location>
</feature>
<dbReference type="AlphaFoldDB" id="A0A3M7SX86"/>
<evidence type="ECO:0000259" key="12">
    <source>
        <dbReference type="PROSITE" id="PS51873"/>
    </source>
</evidence>
<keyword evidence="7" id="KW-0862">Zinc</keyword>
<dbReference type="Gene3D" id="1.20.120.1750">
    <property type="match status" value="1"/>
</dbReference>
<feature type="region of interest" description="Disordered" evidence="9">
    <location>
        <begin position="1"/>
        <end position="60"/>
    </location>
</feature>
<reference evidence="13 14" key="1">
    <citation type="journal article" date="2018" name="Sci. Rep.">
        <title>Genomic signatures of local adaptation to the degree of environmental predictability in rotifers.</title>
        <authorList>
            <person name="Franch-Gras L."/>
            <person name="Hahn C."/>
            <person name="Garcia-Roger E.M."/>
            <person name="Carmona M.J."/>
            <person name="Serra M."/>
            <person name="Gomez A."/>
        </authorList>
    </citation>
    <scope>NUCLEOTIDE SEQUENCE [LARGE SCALE GENOMIC DNA]</scope>
    <source>
        <strain evidence="13">HYR1</strain>
    </source>
</reference>
<evidence type="ECO:0000256" key="7">
    <source>
        <dbReference type="ARBA" id="ARBA00022833"/>
    </source>
</evidence>
<feature type="transmembrane region" description="Helical" evidence="10">
    <location>
        <begin position="465"/>
        <end position="498"/>
    </location>
</feature>
<dbReference type="CDD" id="cd20355">
    <property type="entry name" value="Rcat_RBR_RNF19"/>
    <property type="match status" value="1"/>
</dbReference>
<evidence type="ECO:0000313" key="13">
    <source>
        <dbReference type="EMBL" id="RNA40332.1"/>
    </source>
</evidence>
<evidence type="ECO:0000256" key="9">
    <source>
        <dbReference type="SAM" id="MobiDB-lite"/>
    </source>
</evidence>
<evidence type="ECO:0000256" key="4">
    <source>
        <dbReference type="ARBA" id="ARBA00022737"/>
    </source>
</evidence>
<feature type="domain" description="RING-type" evidence="11">
    <location>
        <begin position="116"/>
        <end position="172"/>
    </location>
</feature>
<keyword evidence="13" id="KW-0436">Ligase</keyword>
<evidence type="ECO:0000313" key="14">
    <source>
        <dbReference type="Proteomes" id="UP000276133"/>
    </source>
</evidence>
<dbReference type="PANTHER" id="PTHR22770">
    <property type="entry name" value="UBIQUITIN CONJUGATING ENZYME 7 INTERACTING PROTEIN-RELATED"/>
    <property type="match status" value="1"/>
</dbReference>
<dbReference type="SMART" id="SM00647">
    <property type="entry name" value="IBR"/>
    <property type="match status" value="2"/>
</dbReference>
<feature type="region of interest" description="Disordered" evidence="9">
    <location>
        <begin position="603"/>
        <end position="631"/>
    </location>
</feature>
<evidence type="ECO:0000256" key="10">
    <source>
        <dbReference type="SAM" id="Phobius"/>
    </source>
</evidence>
<feature type="region of interest" description="Disordered" evidence="9">
    <location>
        <begin position="707"/>
        <end position="732"/>
    </location>
</feature>
<dbReference type="GO" id="GO:0016874">
    <property type="term" value="F:ligase activity"/>
    <property type="evidence" value="ECO:0007669"/>
    <property type="project" value="UniProtKB-KW"/>
</dbReference>
<dbReference type="FunFam" id="1.20.120.1750:FF:000017">
    <property type="entry name" value="RBR-type E3 ubiquitin transferase"/>
    <property type="match status" value="1"/>
</dbReference>
<feature type="compositionally biased region" description="Basic and acidic residues" evidence="9">
    <location>
        <begin position="723"/>
        <end position="732"/>
    </location>
</feature>
<evidence type="ECO:0000256" key="3">
    <source>
        <dbReference type="ARBA" id="ARBA00022723"/>
    </source>
</evidence>
<dbReference type="SUPFAM" id="SSF57850">
    <property type="entry name" value="RING/U-box"/>
    <property type="match status" value="3"/>
</dbReference>
<dbReference type="OrthoDB" id="1431934at2759"/>
<keyword evidence="3" id="KW-0479">Metal-binding</keyword>